<evidence type="ECO:0000256" key="1">
    <source>
        <dbReference type="ARBA" id="ARBA00004123"/>
    </source>
</evidence>
<comment type="caution">
    <text evidence="10">The sequence shown here is derived from an EMBL/GenBank/DDBJ whole genome shotgun (WGS) entry which is preliminary data.</text>
</comment>
<evidence type="ECO:0000259" key="9">
    <source>
        <dbReference type="Pfam" id="PF18307"/>
    </source>
</evidence>
<evidence type="ECO:0000256" key="3">
    <source>
        <dbReference type="ARBA" id="ARBA00022763"/>
    </source>
</evidence>
<dbReference type="Gene3D" id="3.30.70.2610">
    <property type="match status" value="1"/>
</dbReference>
<dbReference type="GO" id="GO:0000439">
    <property type="term" value="C:transcription factor TFIIH core complex"/>
    <property type="evidence" value="ECO:0007669"/>
    <property type="project" value="InterPro"/>
</dbReference>
<dbReference type="AlphaFoldDB" id="A0A176W2Z2"/>
<comment type="function">
    <text evidence="8">Component of the general transcription and DNA repair factor IIH (TFIIH) core complex which is involved in general and transcription-coupled nucleotide excision repair (NER) of damaged DNA.</text>
</comment>
<protein>
    <recommendedName>
        <fullName evidence="8">RNA polymerase II transcription factor B subunit 2</fullName>
    </recommendedName>
</protein>
<keyword evidence="6 8" id="KW-0234">DNA repair</keyword>
<organism evidence="10 11">
    <name type="scientific">Marchantia polymorpha subsp. ruderalis</name>
    <dbReference type="NCBI Taxonomy" id="1480154"/>
    <lineage>
        <taxon>Eukaryota</taxon>
        <taxon>Viridiplantae</taxon>
        <taxon>Streptophyta</taxon>
        <taxon>Embryophyta</taxon>
        <taxon>Marchantiophyta</taxon>
        <taxon>Marchantiopsida</taxon>
        <taxon>Marchantiidae</taxon>
        <taxon>Marchantiales</taxon>
        <taxon>Marchantiaceae</taxon>
        <taxon>Marchantia</taxon>
    </lineage>
</organism>
<feature type="domain" description="Transcription factor Tfb2 C-terminal" evidence="9">
    <location>
        <begin position="424"/>
        <end position="491"/>
    </location>
</feature>
<reference evidence="10" key="1">
    <citation type="submission" date="2016-03" db="EMBL/GenBank/DDBJ databases">
        <title>Mechanisms controlling the formation of the plant cell surface in tip-growing cells are functionally conserved among land plants.</title>
        <authorList>
            <person name="Honkanen S."/>
            <person name="Jones V.A."/>
            <person name="Morieri G."/>
            <person name="Champion C."/>
            <person name="Hetherington A.J."/>
            <person name="Kelly S."/>
            <person name="Saint-Marcoux D."/>
            <person name="Proust H."/>
            <person name="Prescott H."/>
            <person name="Dolan L."/>
        </authorList>
    </citation>
    <scope>NUCLEOTIDE SEQUENCE [LARGE SCALE GENOMIC DNA]</scope>
    <source>
        <tissue evidence="10">Whole gametophyte</tissue>
    </source>
</reference>
<keyword evidence="11" id="KW-1185">Reference proteome</keyword>
<evidence type="ECO:0000256" key="8">
    <source>
        <dbReference type="RuleBase" id="RU364024"/>
    </source>
</evidence>
<keyword evidence="4 8" id="KW-0805">Transcription regulation</keyword>
<dbReference type="PANTHER" id="PTHR13152">
    <property type="entry name" value="TFIIH, POLYPEPTIDE 4"/>
    <property type="match status" value="1"/>
</dbReference>
<evidence type="ECO:0000256" key="4">
    <source>
        <dbReference type="ARBA" id="ARBA00023015"/>
    </source>
</evidence>
<dbReference type="PANTHER" id="PTHR13152:SF0">
    <property type="entry name" value="GENERAL TRANSCRIPTION FACTOR IIH SUBUNIT 4"/>
    <property type="match status" value="1"/>
</dbReference>
<evidence type="ECO:0000313" key="10">
    <source>
        <dbReference type="EMBL" id="OAE27400.1"/>
    </source>
</evidence>
<dbReference type="EMBL" id="LVLJ01001907">
    <property type="protein sequence ID" value="OAE27400.1"/>
    <property type="molecule type" value="Genomic_DNA"/>
</dbReference>
<dbReference type="GO" id="GO:0001671">
    <property type="term" value="F:ATPase activator activity"/>
    <property type="evidence" value="ECO:0007669"/>
    <property type="project" value="InterPro"/>
</dbReference>
<evidence type="ECO:0000313" key="11">
    <source>
        <dbReference type="Proteomes" id="UP000077202"/>
    </source>
</evidence>
<keyword evidence="3 8" id="KW-0227">DNA damage</keyword>
<keyword evidence="7 8" id="KW-0539">Nucleus</keyword>
<dbReference type="Pfam" id="PF03849">
    <property type="entry name" value="Tfb2"/>
    <property type="match status" value="1"/>
</dbReference>
<dbReference type="GO" id="GO:0003690">
    <property type="term" value="F:double-stranded DNA binding"/>
    <property type="evidence" value="ECO:0007669"/>
    <property type="project" value="TreeGrafter"/>
</dbReference>
<dbReference type="GO" id="GO:0006289">
    <property type="term" value="P:nucleotide-excision repair"/>
    <property type="evidence" value="ECO:0007669"/>
    <property type="project" value="InterPro"/>
</dbReference>
<evidence type="ECO:0000256" key="7">
    <source>
        <dbReference type="ARBA" id="ARBA00023242"/>
    </source>
</evidence>
<evidence type="ECO:0000256" key="5">
    <source>
        <dbReference type="ARBA" id="ARBA00023163"/>
    </source>
</evidence>
<proteinExistence type="inferred from homology"/>
<dbReference type="InterPro" id="IPR040662">
    <property type="entry name" value="Tfb2_C"/>
</dbReference>
<dbReference type="GO" id="GO:0005675">
    <property type="term" value="C:transcription factor TFIIH holo complex"/>
    <property type="evidence" value="ECO:0007669"/>
    <property type="project" value="TreeGrafter"/>
</dbReference>
<dbReference type="NCBIfam" id="TIGR00625">
    <property type="entry name" value="tfb2"/>
    <property type="match status" value="1"/>
</dbReference>
<gene>
    <name evidence="10" type="ORF">AXG93_2015s1290</name>
</gene>
<evidence type="ECO:0000256" key="6">
    <source>
        <dbReference type="ARBA" id="ARBA00023204"/>
    </source>
</evidence>
<comment type="subcellular location">
    <subcellularLocation>
        <location evidence="1 8">Nucleus</location>
    </subcellularLocation>
</comment>
<accession>A0A176W2Z2</accession>
<dbReference type="Pfam" id="PF18307">
    <property type="entry name" value="Tfb2_C"/>
    <property type="match status" value="1"/>
</dbReference>
<name>A0A176W2Z2_MARPO</name>
<dbReference type="InterPro" id="IPR004598">
    <property type="entry name" value="TFIIH_p52/Tfb2"/>
</dbReference>
<keyword evidence="5 8" id="KW-0804">Transcription</keyword>
<evidence type="ECO:0000256" key="2">
    <source>
        <dbReference type="ARBA" id="ARBA00007132"/>
    </source>
</evidence>
<dbReference type="Proteomes" id="UP000077202">
    <property type="component" value="Unassembled WGS sequence"/>
</dbReference>
<comment type="similarity">
    <text evidence="2 8">Belongs to the TFB2 family.</text>
</comment>
<sequence>MVKANWSWIPVGFNWESCRGVAADASVIREEVEHVGLWIAVRMVVSRNFMEMVAALPAAKLDELYGSPWTCQAVVRSLPPLAKQYVLRLLFVEAAVSSKSIQDWALPDALNKHKVAIDKLEQLRVLIEATERRKEVSYKLNPRLQKQLQDVLKTGGGVPRESLPASFAARVPSLVDLENYAMKQWEAVLLQLVSSAFAEASTVPMNSTLTATFQRAGLITTPKGKEPPKITDAGFQFLLMDTNSQLWQIVREYVASAEDRGMDSAELISFLLELGFLNIGEPYNLNTLSPMQQNVIKELAALGVLQIQSGTKDRWFIPTKLASNLSASISETSGVQPGEGFVVVETNFRIYAYTTSKLQAEILRLFVRLEYQLPNLVVGSLTKESVSTAFASGISSDEMISFLSKHAHPHAAKKTPVVPETVTDQIRLWENDRNRVQMSPAYMYKEFPTVETFEAVDNYARDIGALLWDEPSTQRLVGKAERHEEMRNFIRRQSSAPQRR</sequence>